<evidence type="ECO:0000313" key="8">
    <source>
        <dbReference type="EMBL" id="KAH3810893.1"/>
    </source>
</evidence>
<reference evidence="8" key="2">
    <citation type="submission" date="2020-11" db="EMBL/GenBank/DDBJ databases">
        <authorList>
            <person name="McCartney M.A."/>
            <person name="Auch B."/>
            <person name="Kono T."/>
            <person name="Mallez S."/>
            <person name="Becker A."/>
            <person name="Gohl D.M."/>
            <person name="Silverstein K.A.T."/>
            <person name="Koren S."/>
            <person name="Bechman K.B."/>
            <person name="Herman A."/>
            <person name="Abrahante J.E."/>
            <person name="Garbe J."/>
        </authorList>
    </citation>
    <scope>NUCLEOTIDE SEQUENCE</scope>
    <source>
        <strain evidence="8">Duluth1</strain>
        <tissue evidence="8">Whole animal</tissue>
    </source>
</reference>
<comment type="subcellular location">
    <subcellularLocation>
        <location evidence="7">Endoplasmic reticulum</location>
    </subcellularLocation>
    <subcellularLocation>
        <location evidence="7">Golgi apparatus</location>
        <location evidence="7">cis-Golgi network</location>
    </subcellularLocation>
</comment>
<evidence type="ECO:0000256" key="6">
    <source>
        <dbReference type="ARBA" id="ARBA00062874"/>
    </source>
</evidence>
<dbReference type="PANTHER" id="PTHR23249">
    <property type="entry name" value="TRAFFICKING PROTEIN PARTICLE COMPLEX SUBUNIT"/>
    <property type="match status" value="1"/>
</dbReference>
<dbReference type="AlphaFoldDB" id="A0A9D4G5J4"/>
<proteinExistence type="inferred from homology"/>
<dbReference type="Pfam" id="PF04099">
    <property type="entry name" value="Sybindin"/>
    <property type="match status" value="1"/>
</dbReference>
<dbReference type="InterPro" id="IPR007233">
    <property type="entry name" value="TRAPPC"/>
</dbReference>
<protein>
    <recommendedName>
        <fullName evidence="7">Trafficking protein particle complex subunit</fullName>
    </recommendedName>
</protein>
<dbReference type="EMBL" id="JAIWYP010000006">
    <property type="protein sequence ID" value="KAH3810893.1"/>
    <property type="molecule type" value="Genomic_DNA"/>
</dbReference>
<dbReference type="GO" id="GO:0030008">
    <property type="term" value="C:TRAPP complex"/>
    <property type="evidence" value="ECO:0007669"/>
    <property type="project" value="UniProtKB-UniRule"/>
</dbReference>
<dbReference type="CDD" id="cd14855">
    <property type="entry name" value="TRAPPC1_MUM2"/>
    <property type="match status" value="1"/>
</dbReference>
<dbReference type="FunFam" id="3.30.450.70:FF:000004">
    <property type="entry name" value="Trafficking protein particle complex 1"/>
    <property type="match status" value="1"/>
</dbReference>
<dbReference type="OrthoDB" id="246406at2759"/>
<dbReference type="GO" id="GO:0006888">
    <property type="term" value="P:endoplasmic reticulum to Golgi vesicle-mediated transport"/>
    <property type="evidence" value="ECO:0007669"/>
    <property type="project" value="UniProtKB-UniRule"/>
</dbReference>
<keyword evidence="3 7" id="KW-0931">ER-Golgi transport</keyword>
<comment type="caution">
    <text evidence="8">The sequence shown here is derived from an EMBL/GenBank/DDBJ whole genome shotgun (WGS) entry which is preliminary data.</text>
</comment>
<keyword evidence="2 7" id="KW-0256">Endoplasmic reticulum</keyword>
<evidence type="ECO:0000313" key="9">
    <source>
        <dbReference type="Proteomes" id="UP000828390"/>
    </source>
</evidence>
<dbReference type="SUPFAM" id="SSF64356">
    <property type="entry name" value="SNARE-like"/>
    <property type="match status" value="1"/>
</dbReference>
<dbReference type="PANTHER" id="PTHR23249:SF16">
    <property type="entry name" value="TRAFFICKING PROTEIN PARTICLE COMPLEX SUBUNIT 1"/>
    <property type="match status" value="1"/>
</dbReference>
<evidence type="ECO:0000256" key="7">
    <source>
        <dbReference type="RuleBase" id="RU366065"/>
    </source>
</evidence>
<dbReference type="Gene3D" id="3.30.450.70">
    <property type="match status" value="1"/>
</dbReference>
<dbReference type="SMART" id="SM01399">
    <property type="entry name" value="Sybindin"/>
    <property type="match status" value="1"/>
</dbReference>
<keyword evidence="1 7" id="KW-0813">Transport</keyword>
<sequence>MTIYNLYIFDRIGTCLYYGEWNRKKQSGMPRDEEFKLMYGMLFSIKSFVTRISPTDVKDGFLNFKTSKFRLHLYETASGLKFVLNTDLSVGSVKDVLHEIYRTIYVEYVVKNPECDLTRTIDAELFKQKLEDYVRALPIFASRTDGII</sequence>
<evidence type="ECO:0000256" key="4">
    <source>
        <dbReference type="ARBA" id="ARBA00023034"/>
    </source>
</evidence>
<organism evidence="8 9">
    <name type="scientific">Dreissena polymorpha</name>
    <name type="common">Zebra mussel</name>
    <name type="synonym">Mytilus polymorpha</name>
    <dbReference type="NCBI Taxonomy" id="45954"/>
    <lineage>
        <taxon>Eukaryota</taxon>
        <taxon>Metazoa</taxon>
        <taxon>Spiralia</taxon>
        <taxon>Lophotrochozoa</taxon>
        <taxon>Mollusca</taxon>
        <taxon>Bivalvia</taxon>
        <taxon>Autobranchia</taxon>
        <taxon>Heteroconchia</taxon>
        <taxon>Euheterodonta</taxon>
        <taxon>Imparidentia</taxon>
        <taxon>Neoheterodontei</taxon>
        <taxon>Myida</taxon>
        <taxon>Dreissenoidea</taxon>
        <taxon>Dreissenidae</taxon>
        <taxon>Dreissena</taxon>
    </lineage>
</organism>
<gene>
    <name evidence="8" type="ORF">DPMN_139291</name>
</gene>
<comment type="subunit">
    <text evidence="6">Part of the multisubunit transport protein particle (TRAPP) complex. The heterodimer TRAPPC6B-TRAPPC3 interacts with TRAPPC1 likely providing a core for TRAPP complex formation.</text>
</comment>
<dbReference type="GO" id="GO:0005794">
    <property type="term" value="C:Golgi apparatus"/>
    <property type="evidence" value="ECO:0007669"/>
    <property type="project" value="UniProtKB-SubCell"/>
</dbReference>
<evidence type="ECO:0000256" key="2">
    <source>
        <dbReference type="ARBA" id="ARBA00022824"/>
    </source>
</evidence>
<evidence type="ECO:0000256" key="1">
    <source>
        <dbReference type="ARBA" id="ARBA00022448"/>
    </source>
</evidence>
<name>A0A9D4G5J4_DREPO</name>
<keyword evidence="9" id="KW-1185">Reference proteome</keyword>
<evidence type="ECO:0000256" key="3">
    <source>
        <dbReference type="ARBA" id="ARBA00022892"/>
    </source>
</evidence>
<reference evidence="8" key="1">
    <citation type="journal article" date="2019" name="bioRxiv">
        <title>The Genome of the Zebra Mussel, Dreissena polymorpha: A Resource for Invasive Species Research.</title>
        <authorList>
            <person name="McCartney M.A."/>
            <person name="Auch B."/>
            <person name="Kono T."/>
            <person name="Mallez S."/>
            <person name="Zhang Y."/>
            <person name="Obille A."/>
            <person name="Becker A."/>
            <person name="Abrahante J.E."/>
            <person name="Garbe J."/>
            <person name="Badalamenti J.P."/>
            <person name="Herman A."/>
            <person name="Mangelson H."/>
            <person name="Liachko I."/>
            <person name="Sullivan S."/>
            <person name="Sone E.D."/>
            <person name="Koren S."/>
            <person name="Silverstein K.A.T."/>
            <person name="Beckman K.B."/>
            <person name="Gohl D.M."/>
        </authorList>
    </citation>
    <scope>NUCLEOTIDE SEQUENCE</scope>
    <source>
        <strain evidence="8">Duluth1</strain>
        <tissue evidence="8">Whole animal</tissue>
    </source>
</reference>
<evidence type="ECO:0000256" key="5">
    <source>
        <dbReference type="ARBA" id="ARBA00038167"/>
    </source>
</evidence>
<dbReference type="Proteomes" id="UP000828390">
    <property type="component" value="Unassembled WGS sequence"/>
</dbReference>
<comment type="similarity">
    <text evidence="5">Belongs to the TRAPP small subunits family. BET5 subfamily.</text>
</comment>
<keyword evidence="4 7" id="KW-0333">Golgi apparatus</keyword>
<dbReference type="GO" id="GO:0005783">
    <property type="term" value="C:endoplasmic reticulum"/>
    <property type="evidence" value="ECO:0007669"/>
    <property type="project" value="UniProtKB-SubCell"/>
</dbReference>
<accession>A0A9D4G5J4</accession>
<dbReference type="InterPro" id="IPR011012">
    <property type="entry name" value="Longin-like_dom_sf"/>
</dbReference>